<evidence type="ECO:0000256" key="2">
    <source>
        <dbReference type="SAM" id="SignalP"/>
    </source>
</evidence>
<feature type="chain" id="PRO_5044015358" evidence="2">
    <location>
        <begin position="27"/>
        <end position="92"/>
    </location>
</feature>
<feature type="signal peptide" evidence="2">
    <location>
        <begin position="1"/>
        <end position="26"/>
    </location>
</feature>
<reference evidence="3" key="1">
    <citation type="journal article" date="2010" name="Int. J. Syst. Evol. Microbiol.">
        <title>Porticoccus litoralis gen. nov., sp. nov., a gammaproteobacterium isolated from the Yellow Sea.</title>
        <authorList>
            <person name="Oh H.M."/>
            <person name="Kim H."/>
            <person name="Kim K.M."/>
            <person name="Min G.S."/>
            <person name="Cho J.C."/>
        </authorList>
    </citation>
    <scope>NUCLEOTIDE SEQUENCE</scope>
    <source>
        <strain evidence="3">DSM 25064</strain>
    </source>
</reference>
<gene>
    <name evidence="3" type="ORF">Q8A57_01225</name>
</gene>
<dbReference type="RefSeq" id="WP_305169102.1">
    <property type="nucleotide sequence ID" value="NZ_JAUUUU010000001.1"/>
</dbReference>
<feature type="region of interest" description="Disordered" evidence="1">
    <location>
        <begin position="69"/>
        <end position="92"/>
    </location>
</feature>
<comment type="caution">
    <text evidence="3">The sequence shown here is derived from an EMBL/GenBank/DDBJ whole genome shotgun (WGS) entry which is preliminary data.</text>
</comment>
<organism evidence="3 4">
    <name type="scientific">Porticoccus litoralis</name>
    <dbReference type="NCBI Taxonomy" id="434086"/>
    <lineage>
        <taxon>Bacteria</taxon>
        <taxon>Pseudomonadati</taxon>
        <taxon>Pseudomonadota</taxon>
        <taxon>Gammaproteobacteria</taxon>
        <taxon>Cellvibrionales</taxon>
        <taxon>Porticoccaceae</taxon>
        <taxon>Porticoccus</taxon>
    </lineage>
</organism>
<dbReference type="AlphaFoldDB" id="A0AAW8B205"/>
<dbReference type="EMBL" id="JAUUUU010000001">
    <property type="protein sequence ID" value="MDP1519589.1"/>
    <property type="molecule type" value="Genomic_DNA"/>
</dbReference>
<accession>A0AAW8B205</accession>
<sequence length="92" mass="9739">MQFRTPNIVIACLLALTTLWMGELAAAHIHVDSDNVSCEICHSSHNNSATLQSYAATFPAIHPVTTKHVAATPPLASHNAAPENSRAPPSLS</sequence>
<keyword evidence="2" id="KW-0732">Signal</keyword>
<reference evidence="3" key="2">
    <citation type="submission" date="2023-08" db="EMBL/GenBank/DDBJ databases">
        <authorList>
            <person name="Luo J."/>
        </authorList>
    </citation>
    <scope>NUCLEOTIDE SEQUENCE</scope>
    <source>
        <strain evidence="3">DSM 25064</strain>
    </source>
</reference>
<evidence type="ECO:0000313" key="4">
    <source>
        <dbReference type="Proteomes" id="UP001178354"/>
    </source>
</evidence>
<keyword evidence="4" id="KW-1185">Reference proteome</keyword>
<evidence type="ECO:0000313" key="3">
    <source>
        <dbReference type="EMBL" id="MDP1519589.1"/>
    </source>
</evidence>
<dbReference type="Proteomes" id="UP001178354">
    <property type="component" value="Unassembled WGS sequence"/>
</dbReference>
<protein>
    <submittedName>
        <fullName evidence="3">Uncharacterized protein</fullName>
    </submittedName>
</protein>
<evidence type="ECO:0000256" key="1">
    <source>
        <dbReference type="SAM" id="MobiDB-lite"/>
    </source>
</evidence>
<proteinExistence type="predicted"/>
<name>A0AAW8B205_9GAMM</name>